<dbReference type="KEGG" id="lez:GLE_0844"/>
<dbReference type="STRING" id="69.GLE_0844"/>
<dbReference type="InterPro" id="IPR008979">
    <property type="entry name" value="Galactose-bd-like_sf"/>
</dbReference>
<dbReference type="EMBL" id="CP013140">
    <property type="protein sequence ID" value="ALN56202.1"/>
    <property type="molecule type" value="Genomic_DNA"/>
</dbReference>
<accession>A0A0S2DCH4</accession>
<dbReference type="PATRIC" id="fig|69.6.peg.833"/>
<sequence length="175" mass="19207">MNDANLAIARAIVVACAALAVAWPRPGAAGDGGSRGENYALNRPATASPICKPGEEAGKAFDGRLSSKTEHKYCTLQRPAWLQVDLQQRRRVREFVLKHAGAGGEPAAMNTRAYALSLSDDGEHWRPAVRVRDNRRSVRRHAIAPTWARYVRLEVSEPAQAPADPATRIYELEVR</sequence>
<feature type="domain" description="F5/8 type C" evidence="1">
    <location>
        <begin position="16"/>
        <end position="175"/>
    </location>
</feature>
<reference evidence="2 3" key="1">
    <citation type="submission" date="2015-11" db="EMBL/GenBank/DDBJ databases">
        <title>Genome sequences of Lysobacter enzymogenes strain C3 and Lysobacter antibioticus ATCC 29479.</title>
        <authorList>
            <person name="Kobayashi D.Y."/>
        </authorList>
    </citation>
    <scope>NUCLEOTIDE SEQUENCE [LARGE SCALE GENOMIC DNA]</scope>
    <source>
        <strain evidence="2 3">C3</strain>
    </source>
</reference>
<dbReference type="Gene3D" id="2.60.120.260">
    <property type="entry name" value="Galactose-binding domain-like"/>
    <property type="match status" value="1"/>
</dbReference>
<gene>
    <name evidence="2" type="ORF">GLE_0844</name>
</gene>
<dbReference type="AlphaFoldDB" id="A0A0S2DCH4"/>
<name>A0A0S2DCH4_LYSEN</name>
<evidence type="ECO:0000259" key="1">
    <source>
        <dbReference type="PROSITE" id="PS50022"/>
    </source>
</evidence>
<proteinExistence type="predicted"/>
<dbReference type="SUPFAM" id="SSF49785">
    <property type="entry name" value="Galactose-binding domain-like"/>
    <property type="match status" value="1"/>
</dbReference>
<evidence type="ECO:0000313" key="3">
    <source>
        <dbReference type="Proteomes" id="UP000061569"/>
    </source>
</evidence>
<evidence type="ECO:0000313" key="2">
    <source>
        <dbReference type="EMBL" id="ALN56202.1"/>
    </source>
</evidence>
<dbReference type="InterPro" id="IPR000421">
    <property type="entry name" value="FA58C"/>
</dbReference>
<dbReference type="Pfam" id="PF00754">
    <property type="entry name" value="F5_F8_type_C"/>
    <property type="match status" value="1"/>
</dbReference>
<dbReference type="Proteomes" id="UP000061569">
    <property type="component" value="Chromosome"/>
</dbReference>
<protein>
    <submittedName>
        <fullName evidence="2">Endo-beta-N-acetylglucosaminidase</fullName>
    </submittedName>
</protein>
<dbReference type="PROSITE" id="PS50022">
    <property type="entry name" value="FA58C_3"/>
    <property type="match status" value="1"/>
</dbReference>
<organism evidence="2 3">
    <name type="scientific">Lysobacter enzymogenes</name>
    <dbReference type="NCBI Taxonomy" id="69"/>
    <lineage>
        <taxon>Bacteria</taxon>
        <taxon>Pseudomonadati</taxon>
        <taxon>Pseudomonadota</taxon>
        <taxon>Gammaproteobacteria</taxon>
        <taxon>Lysobacterales</taxon>
        <taxon>Lysobacteraceae</taxon>
        <taxon>Lysobacter</taxon>
    </lineage>
</organism>